<evidence type="ECO:0000259" key="7">
    <source>
        <dbReference type="PROSITE" id="PS50850"/>
    </source>
</evidence>
<dbReference type="PANTHER" id="PTHR43124:SF3">
    <property type="entry name" value="CHLORAMPHENICOL EFFLUX PUMP RV0191"/>
    <property type="match status" value="1"/>
</dbReference>
<keyword evidence="9" id="KW-1185">Reference proteome</keyword>
<dbReference type="GO" id="GO:0005886">
    <property type="term" value="C:plasma membrane"/>
    <property type="evidence" value="ECO:0007669"/>
    <property type="project" value="UniProtKB-SubCell"/>
</dbReference>
<reference evidence="8 9" key="1">
    <citation type="submission" date="2017-06" db="EMBL/GenBank/DDBJ databases">
        <authorList>
            <person name="Kim H.J."/>
            <person name="Triplett B.A."/>
        </authorList>
    </citation>
    <scope>NUCLEOTIDE SEQUENCE [LARGE SCALE GENOMIC DNA]</scope>
    <source>
        <strain evidence="8 9">U15</strain>
    </source>
</reference>
<dbReference type="Proteomes" id="UP000198284">
    <property type="component" value="Unassembled WGS sequence"/>
</dbReference>
<dbReference type="InterPro" id="IPR036259">
    <property type="entry name" value="MFS_trans_sf"/>
</dbReference>
<dbReference type="CDD" id="cd17474">
    <property type="entry name" value="MFS_YfmO_like"/>
    <property type="match status" value="1"/>
</dbReference>
<evidence type="ECO:0000256" key="1">
    <source>
        <dbReference type="ARBA" id="ARBA00004651"/>
    </source>
</evidence>
<dbReference type="Pfam" id="PF07690">
    <property type="entry name" value="MFS_1"/>
    <property type="match status" value="1"/>
</dbReference>
<dbReference type="PROSITE" id="PS50850">
    <property type="entry name" value="MFS"/>
    <property type="match status" value="1"/>
</dbReference>
<feature type="transmembrane region" description="Helical" evidence="6">
    <location>
        <begin position="275"/>
        <end position="292"/>
    </location>
</feature>
<dbReference type="SUPFAM" id="SSF103473">
    <property type="entry name" value="MFS general substrate transporter"/>
    <property type="match status" value="1"/>
</dbReference>
<feature type="transmembrane region" description="Helical" evidence="6">
    <location>
        <begin position="103"/>
        <end position="123"/>
    </location>
</feature>
<dbReference type="PROSITE" id="PS00216">
    <property type="entry name" value="SUGAR_TRANSPORT_1"/>
    <property type="match status" value="1"/>
</dbReference>
<dbReference type="InterPro" id="IPR005829">
    <property type="entry name" value="Sugar_transporter_CS"/>
</dbReference>
<dbReference type="InterPro" id="IPR020846">
    <property type="entry name" value="MFS_dom"/>
</dbReference>
<dbReference type="InterPro" id="IPR011701">
    <property type="entry name" value="MFS"/>
</dbReference>
<evidence type="ECO:0000256" key="3">
    <source>
        <dbReference type="ARBA" id="ARBA00022692"/>
    </source>
</evidence>
<feature type="transmembrane region" description="Helical" evidence="6">
    <location>
        <begin position="298"/>
        <end position="317"/>
    </location>
</feature>
<feature type="transmembrane region" description="Helical" evidence="6">
    <location>
        <begin position="242"/>
        <end position="263"/>
    </location>
</feature>
<dbReference type="RefSeq" id="WP_176442638.1">
    <property type="nucleotide sequence ID" value="NZ_FZOT01000033.1"/>
</dbReference>
<gene>
    <name evidence="8" type="ORF">SAMN06265795_13313</name>
</gene>
<feature type="transmembrane region" description="Helical" evidence="6">
    <location>
        <begin position="367"/>
        <end position="387"/>
    </location>
</feature>
<feature type="transmembrane region" description="Helical" evidence="6">
    <location>
        <begin position="210"/>
        <end position="230"/>
    </location>
</feature>
<keyword evidence="2" id="KW-1003">Cell membrane</keyword>
<dbReference type="EMBL" id="FZOT01000033">
    <property type="protein sequence ID" value="SNT38292.1"/>
    <property type="molecule type" value="Genomic_DNA"/>
</dbReference>
<dbReference type="PANTHER" id="PTHR43124">
    <property type="entry name" value="PURINE EFFLUX PUMP PBUE"/>
    <property type="match status" value="1"/>
</dbReference>
<keyword evidence="4 6" id="KW-1133">Transmembrane helix</keyword>
<evidence type="ECO:0000256" key="4">
    <source>
        <dbReference type="ARBA" id="ARBA00022989"/>
    </source>
</evidence>
<sequence>MSFNRKKIISGISAAAFLGPFTQTVYTPSLLKLQAFFHVNTFLINLTISLFTAILAVSNFVIGPIADKWGRRATLLPGMMVFVIGSLICLFSTYYEFFLLGRAVQAVGISTAILVAPTVIGDIYPPNERARAMSLYQTINLMGPVFGPVVGGLMAAAFSWQAIFGVLVAGGVAAWLYNRVNLQETLPENHEPMRITLASFATVFGNRSSFSIILLGFSQMFGYYLFLVFLPKVLDTFFTLPASSYGFFFVPLTAGLVLGVRLGNPLQRYWTRTRILGMTSLAIGLAVLLFWLTMEAKLLGIPALVVFLALYGLLLGCSMPVQSTILVNVFERQKGTAVGIYNFSRFMGAALGPLAGGLLVIRFNVETVFLSLGLLLVVAAFFIYRNLADPYEQKGQRTAAG</sequence>
<feature type="transmembrane region" description="Helical" evidence="6">
    <location>
        <begin position="40"/>
        <end position="62"/>
    </location>
</feature>
<dbReference type="AlphaFoldDB" id="A0A239M832"/>
<proteinExistence type="predicted"/>
<dbReference type="InterPro" id="IPR050189">
    <property type="entry name" value="MFS_Efflux_Transporters"/>
</dbReference>
<evidence type="ECO:0000313" key="8">
    <source>
        <dbReference type="EMBL" id="SNT38292.1"/>
    </source>
</evidence>
<evidence type="ECO:0000256" key="5">
    <source>
        <dbReference type="ARBA" id="ARBA00023136"/>
    </source>
</evidence>
<accession>A0A239M832</accession>
<evidence type="ECO:0000256" key="6">
    <source>
        <dbReference type="SAM" id="Phobius"/>
    </source>
</evidence>
<keyword evidence="5 6" id="KW-0472">Membrane</keyword>
<evidence type="ECO:0000256" key="2">
    <source>
        <dbReference type="ARBA" id="ARBA00022475"/>
    </source>
</evidence>
<feature type="transmembrane region" description="Helical" evidence="6">
    <location>
        <begin position="338"/>
        <end position="361"/>
    </location>
</feature>
<feature type="transmembrane region" description="Helical" evidence="6">
    <location>
        <begin position="160"/>
        <end position="177"/>
    </location>
</feature>
<organism evidence="8 9">
    <name type="scientific">Noviherbaspirillum humi</name>
    <dbReference type="NCBI Taxonomy" id="1688639"/>
    <lineage>
        <taxon>Bacteria</taxon>
        <taxon>Pseudomonadati</taxon>
        <taxon>Pseudomonadota</taxon>
        <taxon>Betaproteobacteria</taxon>
        <taxon>Burkholderiales</taxon>
        <taxon>Oxalobacteraceae</taxon>
        <taxon>Noviherbaspirillum</taxon>
    </lineage>
</organism>
<dbReference type="Gene3D" id="1.20.1720.10">
    <property type="entry name" value="Multidrug resistance protein D"/>
    <property type="match status" value="1"/>
</dbReference>
<dbReference type="GO" id="GO:0022857">
    <property type="term" value="F:transmembrane transporter activity"/>
    <property type="evidence" value="ECO:0007669"/>
    <property type="project" value="InterPro"/>
</dbReference>
<keyword evidence="3 6" id="KW-0812">Transmembrane</keyword>
<feature type="transmembrane region" description="Helical" evidence="6">
    <location>
        <begin position="135"/>
        <end position="154"/>
    </location>
</feature>
<feature type="domain" description="Major facilitator superfamily (MFS) profile" evidence="7">
    <location>
        <begin position="8"/>
        <end position="391"/>
    </location>
</feature>
<comment type="subcellular location">
    <subcellularLocation>
        <location evidence="1">Cell membrane</location>
        <topology evidence="1">Multi-pass membrane protein</topology>
    </subcellularLocation>
</comment>
<protein>
    <submittedName>
        <fullName evidence="8">Predicted arabinose efflux permease, MFS family</fullName>
    </submittedName>
</protein>
<name>A0A239M832_9BURK</name>
<evidence type="ECO:0000313" key="9">
    <source>
        <dbReference type="Proteomes" id="UP000198284"/>
    </source>
</evidence>
<feature type="transmembrane region" description="Helical" evidence="6">
    <location>
        <begin position="74"/>
        <end position="97"/>
    </location>
</feature>